<dbReference type="EMBL" id="JBHSIT010000012">
    <property type="protein sequence ID" value="MFC4912514.1"/>
    <property type="molecule type" value="Genomic_DNA"/>
</dbReference>
<dbReference type="RefSeq" id="WP_378262496.1">
    <property type="nucleotide sequence ID" value="NZ_JBHSIT010000012.1"/>
</dbReference>
<keyword evidence="1" id="KW-0175">Coiled coil</keyword>
<feature type="coiled-coil region" evidence="1">
    <location>
        <begin position="227"/>
        <end position="278"/>
    </location>
</feature>
<accession>A0ABV9U9E0</accession>
<organism evidence="2 3">
    <name type="scientific">Actinomadura gamaensis</name>
    <dbReference type="NCBI Taxonomy" id="1763541"/>
    <lineage>
        <taxon>Bacteria</taxon>
        <taxon>Bacillati</taxon>
        <taxon>Actinomycetota</taxon>
        <taxon>Actinomycetes</taxon>
        <taxon>Streptosporangiales</taxon>
        <taxon>Thermomonosporaceae</taxon>
        <taxon>Actinomadura</taxon>
    </lineage>
</organism>
<evidence type="ECO:0000256" key="1">
    <source>
        <dbReference type="SAM" id="Coils"/>
    </source>
</evidence>
<comment type="caution">
    <text evidence="2">The sequence shown here is derived from an EMBL/GenBank/DDBJ whole genome shotgun (WGS) entry which is preliminary data.</text>
</comment>
<evidence type="ECO:0000313" key="3">
    <source>
        <dbReference type="Proteomes" id="UP001595872"/>
    </source>
</evidence>
<protein>
    <submittedName>
        <fullName evidence="2">Uncharacterized protein</fullName>
    </submittedName>
</protein>
<sequence length="417" mass="45149">MNESGTGAAPMSREGVDHALHQLHADAERIRTSLLDLESHAGTRLLKGARLTGETWRRWDETQRKVATLWRLFDAYTSVLDKATALRDGAGRPDSDLLQILTIMLGGPSVDLPDGEVPLDQRTLLGPDRRRVTLAEAVQLMSDAYEESAAVVVAADNAWTALLLPLDDVEEAWRDAARVAHELDGVRHPELDRIGRELTAFGRIVRTDPLSLVSGSGSDAKADTSRLDTLRTALEKVRAELADAVAARDGHTALVDRLTGAIDEVAEAERAARETRETALAKIDSPGLPEPVEPSAGLRDRLAALAALCAEGRWRELAARSADLDRAVATALDRVRADHALAAGLLDRRAELRGRLQAYQAKAGRLGLAEDPLISGLHERARDLLWTAPCDLRAATAALAEYQRAIRACETETGTRG</sequence>
<evidence type="ECO:0000313" key="2">
    <source>
        <dbReference type="EMBL" id="MFC4912514.1"/>
    </source>
</evidence>
<dbReference type="Proteomes" id="UP001595872">
    <property type="component" value="Unassembled WGS sequence"/>
</dbReference>
<keyword evidence="3" id="KW-1185">Reference proteome</keyword>
<gene>
    <name evidence="2" type="ORF">ACFPCY_34800</name>
</gene>
<name>A0ABV9U9E0_9ACTN</name>
<proteinExistence type="predicted"/>
<reference evidence="3" key="1">
    <citation type="journal article" date="2019" name="Int. J. Syst. Evol. Microbiol.">
        <title>The Global Catalogue of Microorganisms (GCM) 10K type strain sequencing project: providing services to taxonomists for standard genome sequencing and annotation.</title>
        <authorList>
            <consortium name="The Broad Institute Genomics Platform"/>
            <consortium name="The Broad Institute Genome Sequencing Center for Infectious Disease"/>
            <person name="Wu L."/>
            <person name="Ma J."/>
        </authorList>
    </citation>
    <scope>NUCLEOTIDE SEQUENCE [LARGE SCALE GENOMIC DNA]</scope>
    <source>
        <strain evidence="3">KLKA75</strain>
    </source>
</reference>